<dbReference type="GO" id="GO:0015424">
    <property type="term" value="F:ABC-type amino acid transporter activity"/>
    <property type="evidence" value="ECO:0007669"/>
    <property type="project" value="InterPro"/>
</dbReference>
<dbReference type="InterPro" id="IPR003439">
    <property type="entry name" value="ABC_transporter-like_ATP-bd"/>
</dbReference>
<dbReference type="PIRSF" id="PIRSF039085">
    <property type="entry name" value="ABC_ATPase_HisP"/>
    <property type="match status" value="1"/>
</dbReference>
<dbReference type="PROSITE" id="PS00211">
    <property type="entry name" value="ABC_TRANSPORTER_1"/>
    <property type="match status" value="1"/>
</dbReference>
<evidence type="ECO:0000256" key="5">
    <source>
        <dbReference type="ARBA" id="ARBA00022840"/>
    </source>
</evidence>
<dbReference type="GO" id="GO:0016887">
    <property type="term" value="F:ATP hydrolysis activity"/>
    <property type="evidence" value="ECO:0007669"/>
    <property type="project" value="InterPro"/>
</dbReference>
<evidence type="ECO:0000256" key="3">
    <source>
        <dbReference type="ARBA" id="ARBA00022475"/>
    </source>
</evidence>
<dbReference type="Proteomes" id="UP000268070">
    <property type="component" value="Chromosome"/>
</dbReference>
<evidence type="ECO:0000259" key="6">
    <source>
        <dbReference type="PROSITE" id="PS50893"/>
    </source>
</evidence>
<keyword evidence="3" id="KW-1003">Cell membrane</keyword>
<dbReference type="Gene3D" id="3.40.50.300">
    <property type="entry name" value="P-loop containing nucleotide triphosphate hydrolases"/>
    <property type="match status" value="1"/>
</dbReference>
<dbReference type="PROSITE" id="PS50893">
    <property type="entry name" value="ABC_TRANSPORTER_2"/>
    <property type="match status" value="1"/>
</dbReference>
<dbReference type="InterPro" id="IPR027417">
    <property type="entry name" value="P-loop_NTPase"/>
</dbReference>
<dbReference type="RefSeq" id="WP_121739622.1">
    <property type="nucleotide sequence ID" value="NZ_CP032153.1"/>
</dbReference>
<reference evidence="7 8" key="1">
    <citation type="submission" date="2018-09" db="EMBL/GenBank/DDBJ databases">
        <title>Complete genome sequence of the hydrocarbonoclastic bacterium Alcaligenes aquatilis QD168, isolated from a crude-oil polluted marine sediment of Central Chile.</title>
        <authorList>
            <person name="Duran R.E."/>
            <person name="Barra B."/>
            <person name="Salva-Serra F."/>
            <person name="Mendez V."/>
            <person name="Moore E.R.B."/>
            <person name="Seeger M."/>
        </authorList>
    </citation>
    <scope>NUCLEOTIDE SEQUENCE [LARGE SCALE GENOMIC DNA]</scope>
    <source>
        <strain evidence="7 8">QD168</strain>
    </source>
</reference>
<dbReference type="PANTHER" id="PTHR43166">
    <property type="entry name" value="AMINO ACID IMPORT ATP-BINDING PROTEIN"/>
    <property type="match status" value="1"/>
</dbReference>
<dbReference type="InterPro" id="IPR030679">
    <property type="entry name" value="ABC_ATPase_HisP-typ"/>
</dbReference>
<keyword evidence="3" id="KW-0472">Membrane</keyword>
<evidence type="ECO:0000256" key="1">
    <source>
        <dbReference type="ARBA" id="ARBA00005417"/>
    </source>
</evidence>
<evidence type="ECO:0000313" key="8">
    <source>
        <dbReference type="Proteomes" id="UP000268070"/>
    </source>
</evidence>
<dbReference type="AlphaFoldDB" id="A0A3G2HY34"/>
<dbReference type="SUPFAM" id="SSF52540">
    <property type="entry name" value="P-loop containing nucleoside triphosphate hydrolases"/>
    <property type="match status" value="1"/>
</dbReference>
<keyword evidence="5 7" id="KW-0067">ATP-binding</keyword>
<gene>
    <name evidence="7" type="ORF">D3M96_16960</name>
</gene>
<evidence type="ECO:0000256" key="4">
    <source>
        <dbReference type="ARBA" id="ARBA00022741"/>
    </source>
</evidence>
<evidence type="ECO:0000313" key="7">
    <source>
        <dbReference type="EMBL" id="AYN22076.1"/>
    </source>
</evidence>
<protein>
    <submittedName>
        <fullName evidence="7">Amino acid ABC transporter ATP-binding protein</fullName>
    </submittedName>
</protein>
<dbReference type="KEGG" id="aaqu:D3M96_16960"/>
<evidence type="ECO:0000256" key="2">
    <source>
        <dbReference type="ARBA" id="ARBA00022448"/>
    </source>
</evidence>
<dbReference type="CDD" id="cd03262">
    <property type="entry name" value="ABC_HisP_GlnQ"/>
    <property type="match status" value="1"/>
</dbReference>
<dbReference type="OrthoDB" id="9802264at2"/>
<dbReference type="InterPro" id="IPR003593">
    <property type="entry name" value="AAA+_ATPase"/>
</dbReference>
<proteinExistence type="inferred from homology"/>
<dbReference type="PANTHER" id="PTHR43166:SF4">
    <property type="entry name" value="PHOSPHONATES IMPORT ATP-BINDING PROTEIN PHNC"/>
    <property type="match status" value="1"/>
</dbReference>
<name>A0A3G2HY34_9BURK</name>
<keyword evidence="2" id="KW-0813">Transport</keyword>
<dbReference type="SMART" id="SM00382">
    <property type="entry name" value="AAA"/>
    <property type="match status" value="1"/>
</dbReference>
<feature type="domain" description="ABC transporter" evidence="6">
    <location>
        <begin position="6"/>
        <end position="240"/>
    </location>
</feature>
<dbReference type="FunFam" id="3.40.50.300:FF:000020">
    <property type="entry name" value="Amino acid ABC transporter ATP-binding component"/>
    <property type="match status" value="1"/>
</dbReference>
<accession>A0A3G2HY34</accession>
<dbReference type="Pfam" id="PF00005">
    <property type="entry name" value="ABC_tran"/>
    <property type="match status" value="1"/>
</dbReference>
<dbReference type="InterPro" id="IPR017871">
    <property type="entry name" value="ABC_transporter-like_CS"/>
</dbReference>
<organism evidence="7 8">
    <name type="scientific">Alcaligenes aquatilis</name>
    <dbReference type="NCBI Taxonomy" id="323284"/>
    <lineage>
        <taxon>Bacteria</taxon>
        <taxon>Pseudomonadati</taxon>
        <taxon>Pseudomonadota</taxon>
        <taxon>Betaproteobacteria</taxon>
        <taxon>Burkholderiales</taxon>
        <taxon>Alcaligenaceae</taxon>
        <taxon>Alcaligenes</taxon>
    </lineage>
</organism>
<dbReference type="GO" id="GO:0005524">
    <property type="term" value="F:ATP binding"/>
    <property type="evidence" value="ECO:0007669"/>
    <property type="project" value="UniProtKB-KW"/>
</dbReference>
<comment type="similarity">
    <text evidence="1">Belongs to the ABC transporter superfamily.</text>
</comment>
<dbReference type="InterPro" id="IPR050086">
    <property type="entry name" value="MetN_ABC_transporter-like"/>
</dbReference>
<dbReference type="EMBL" id="CP032153">
    <property type="protein sequence ID" value="AYN22076.1"/>
    <property type="molecule type" value="Genomic_DNA"/>
</dbReference>
<keyword evidence="4" id="KW-0547">Nucleotide-binding</keyword>
<sequence>MADAIIQLKNVNKWYGQFHVLRDITLDVASGERIVICGPSGSGKSTLIRCINRLEEHQQGQIIVAGEELTNDVRQVEAIRRDVGMVFQHFNLFPHLTVMENLTLGPMWVRRKTKAQAQELAMQYLERVRIPEQANKYPGQLSGGQQQRVAIARSLCMEPKIMLFDEPTSALDPEMVKEVLEVMVELAHTGMTMLCVTHEMGFARKVADRVIFMDQGEIIEQNTPDEFFDSPRNERTREFLSQIIH</sequence>